<protein>
    <submittedName>
        <fullName evidence="2">Uncharacterized protein</fullName>
    </submittedName>
</protein>
<sequence length="284" mass="32139">MEPEKERGEKKYNLIQQNNALDNKEKESEKKRRKNRTALTYRYQEPMQFNFWQTFTLLPLLSSESRRRRGRRRAPRPLLLRRAPHALLALLRRRPAVAAADLLDHPDHVGGVRSRVRYGGHARHGHLQQRHHFLFGAGSQPHELDVEHLGGPLLPHHRLHPPGQVQRAVALQGRVRGGLARQELQQEHAQGVDVGLEREPVRVHHLRRAVPAGASRRRREEWVEAEVGERGGVGVRAEKHVGGLDVAVHEVVRGVQVRQPASGGQRGPHARLPVQRRPAGAPAP</sequence>
<feature type="region of interest" description="Disordered" evidence="1">
    <location>
        <begin position="1"/>
        <end position="34"/>
    </location>
</feature>
<evidence type="ECO:0000313" key="2">
    <source>
        <dbReference type="EMBL" id="JAD45944.1"/>
    </source>
</evidence>
<reference evidence="2" key="1">
    <citation type="submission" date="2014-09" db="EMBL/GenBank/DDBJ databases">
        <authorList>
            <person name="Magalhaes I.L.F."/>
            <person name="Oliveira U."/>
            <person name="Santos F.R."/>
            <person name="Vidigal T.H.D.A."/>
            <person name="Brescovit A.D."/>
            <person name="Santos A.J."/>
        </authorList>
    </citation>
    <scope>NUCLEOTIDE SEQUENCE</scope>
    <source>
        <tissue evidence="2">Shoot tissue taken approximately 20 cm above the soil surface</tissue>
    </source>
</reference>
<feature type="region of interest" description="Disordered" evidence="1">
    <location>
        <begin position="257"/>
        <end position="284"/>
    </location>
</feature>
<organism evidence="2">
    <name type="scientific">Arundo donax</name>
    <name type="common">Giant reed</name>
    <name type="synonym">Donax arundinaceus</name>
    <dbReference type="NCBI Taxonomy" id="35708"/>
    <lineage>
        <taxon>Eukaryota</taxon>
        <taxon>Viridiplantae</taxon>
        <taxon>Streptophyta</taxon>
        <taxon>Embryophyta</taxon>
        <taxon>Tracheophyta</taxon>
        <taxon>Spermatophyta</taxon>
        <taxon>Magnoliopsida</taxon>
        <taxon>Liliopsida</taxon>
        <taxon>Poales</taxon>
        <taxon>Poaceae</taxon>
        <taxon>PACMAD clade</taxon>
        <taxon>Arundinoideae</taxon>
        <taxon>Arundineae</taxon>
        <taxon>Arundo</taxon>
    </lineage>
</organism>
<dbReference type="AlphaFoldDB" id="A0A0A9A2S5"/>
<reference evidence="2" key="2">
    <citation type="journal article" date="2015" name="Data Brief">
        <title>Shoot transcriptome of the giant reed, Arundo donax.</title>
        <authorList>
            <person name="Barrero R.A."/>
            <person name="Guerrero F.D."/>
            <person name="Moolhuijzen P."/>
            <person name="Goolsby J.A."/>
            <person name="Tidwell J."/>
            <person name="Bellgard S.E."/>
            <person name="Bellgard M.I."/>
        </authorList>
    </citation>
    <scope>NUCLEOTIDE SEQUENCE</scope>
    <source>
        <tissue evidence="2">Shoot tissue taken approximately 20 cm above the soil surface</tissue>
    </source>
</reference>
<dbReference type="PROSITE" id="PS50096">
    <property type="entry name" value="IQ"/>
    <property type="match status" value="1"/>
</dbReference>
<feature type="compositionally biased region" description="Basic and acidic residues" evidence="1">
    <location>
        <begin position="1"/>
        <end position="12"/>
    </location>
</feature>
<dbReference type="EMBL" id="GBRH01251951">
    <property type="protein sequence ID" value="JAD45944.1"/>
    <property type="molecule type" value="Transcribed_RNA"/>
</dbReference>
<proteinExistence type="predicted"/>
<name>A0A0A9A2S5_ARUDO</name>
<accession>A0A0A9A2S5</accession>
<evidence type="ECO:0000256" key="1">
    <source>
        <dbReference type="SAM" id="MobiDB-lite"/>
    </source>
</evidence>